<evidence type="ECO:0008006" key="3">
    <source>
        <dbReference type="Google" id="ProtNLM"/>
    </source>
</evidence>
<organism evidence="1 2">
    <name type="scientific">Hibiscus sabdariffa</name>
    <name type="common">roselle</name>
    <dbReference type="NCBI Taxonomy" id="183260"/>
    <lineage>
        <taxon>Eukaryota</taxon>
        <taxon>Viridiplantae</taxon>
        <taxon>Streptophyta</taxon>
        <taxon>Embryophyta</taxon>
        <taxon>Tracheophyta</taxon>
        <taxon>Spermatophyta</taxon>
        <taxon>Magnoliopsida</taxon>
        <taxon>eudicotyledons</taxon>
        <taxon>Gunneridae</taxon>
        <taxon>Pentapetalae</taxon>
        <taxon>rosids</taxon>
        <taxon>malvids</taxon>
        <taxon>Malvales</taxon>
        <taxon>Malvaceae</taxon>
        <taxon>Malvoideae</taxon>
        <taxon>Hibiscus</taxon>
    </lineage>
</organism>
<accession>A0ABR2FPH4</accession>
<keyword evidence="2" id="KW-1185">Reference proteome</keyword>
<dbReference type="Proteomes" id="UP001472677">
    <property type="component" value="Unassembled WGS sequence"/>
</dbReference>
<evidence type="ECO:0000313" key="1">
    <source>
        <dbReference type="EMBL" id="KAK8584019.1"/>
    </source>
</evidence>
<evidence type="ECO:0000313" key="2">
    <source>
        <dbReference type="Proteomes" id="UP001472677"/>
    </source>
</evidence>
<gene>
    <name evidence="1" type="ORF">V6N12_068270</name>
</gene>
<sequence length="524" mass="59663">MTKIRNWHEEEPSAFPVCGCKFPVQLRTSWSTDNLKRRFFGCKNYDSLVHHSCRYFSWFDPPMTPRARVVMVALLKRIKKLVMMVMLKYYPGYDIIIEGLIDRDKKDAFVARIHQEAQPVGGYDVYQSLMLPQIVACIIHQSALVCATALLQGHTGLRPDINAVDPDAGFAPLHCSSDDPELIELFLRYGARTDIRYQGYLPLCCAIDNIRATNEVEKEIYRYVKDGKIIQILALLMVAREEVTSPSLFKGLCDPTLDGSMFLRQLVLSEIVSLMASQVTLVSTSEEVLDELNNKLETMMSMLRLIEVFERAGDKIELHRRYLTKKEFLESIRLVACKTEEIEAIGCNLARQGKLIELASLLMVVSGNSDMRLNVIRRCITSDLQALVDSEVRLKGRRNNHKRSRLEIARKIQNLLEKAGFAMKPKDADLNDMKCFSPAFDPVDYISLPSTLRFCEFYVAEKKQLQRGSKSFHTMIRGNSKCRGPRIFAPTPKASKHGIPNVSGKNREWFLSLGVAITELIKRV</sequence>
<protein>
    <recommendedName>
        <fullName evidence="3">Zinc finger GRF-type domain-containing protein</fullName>
    </recommendedName>
</protein>
<proteinExistence type="predicted"/>
<comment type="caution">
    <text evidence="1">The sequence shown here is derived from an EMBL/GenBank/DDBJ whole genome shotgun (WGS) entry which is preliminary data.</text>
</comment>
<name>A0ABR2FPH4_9ROSI</name>
<reference evidence="1 2" key="1">
    <citation type="journal article" date="2024" name="G3 (Bethesda)">
        <title>Genome assembly of Hibiscus sabdariffa L. provides insights into metabolisms of medicinal natural products.</title>
        <authorList>
            <person name="Kim T."/>
        </authorList>
    </citation>
    <scope>NUCLEOTIDE SEQUENCE [LARGE SCALE GENOMIC DNA]</scope>
    <source>
        <strain evidence="1">TK-2024</strain>
        <tissue evidence="1">Old leaves</tissue>
    </source>
</reference>
<dbReference type="EMBL" id="JBBPBM010000005">
    <property type="protein sequence ID" value="KAK8584019.1"/>
    <property type="molecule type" value="Genomic_DNA"/>
</dbReference>